<evidence type="ECO:0000256" key="11">
    <source>
        <dbReference type="RuleBase" id="RU004478"/>
    </source>
</evidence>
<dbReference type="GO" id="GO:0051087">
    <property type="term" value="F:protein-folding chaperone binding"/>
    <property type="evidence" value="ECO:0007669"/>
    <property type="project" value="InterPro"/>
</dbReference>
<dbReference type="FunFam" id="2.30.22.10:FF:000001">
    <property type="entry name" value="Protein GrpE"/>
    <property type="match status" value="1"/>
</dbReference>
<dbReference type="Gene3D" id="3.90.20.20">
    <property type="match status" value="1"/>
</dbReference>
<dbReference type="SUPFAM" id="SSF51064">
    <property type="entry name" value="Head domain of nucleotide exchange factor GrpE"/>
    <property type="match status" value="1"/>
</dbReference>
<organism evidence="14">
    <name type="scientific">Acidobacterium capsulatum</name>
    <dbReference type="NCBI Taxonomy" id="33075"/>
    <lineage>
        <taxon>Bacteria</taxon>
        <taxon>Pseudomonadati</taxon>
        <taxon>Acidobacteriota</taxon>
        <taxon>Terriglobia</taxon>
        <taxon>Terriglobales</taxon>
        <taxon>Acidobacteriaceae</taxon>
        <taxon>Acidobacterium</taxon>
    </lineage>
</organism>
<dbReference type="CDD" id="cd00446">
    <property type="entry name" value="GrpE"/>
    <property type="match status" value="1"/>
</dbReference>
<dbReference type="Gene3D" id="2.30.22.10">
    <property type="entry name" value="Head domain of nucleotide exchange factor GrpE"/>
    <property type="match status" value="1"/>
</dbReference>
<dbReference type="AlphaFoldDB" id="A0A7V5CSW2"/>
<evidence type="ECO:0000256" key="3">
    <source>
        <dbReference type="ARBA" id="ARBA00011738"/>
    </source>
</evidence>
<dbReference type="HAMAP" id="MF_01151">
    <property type="entry name" value="GrpE"/>
    <property type="match status" value="1"/>
</dbReference>
<evidence type="ECO:0000313" key="14">
    <source>
        <dbReference type="EMBL" id="HGY94228.1"/>
    </source>
</evidence>
<comment type="caution">
    <text evidence="14">The sequence shown here is derived from an EMBL/GenBank/DDBJ whole genome shotgun (WGS) entry which is preliminary data.</text>
</comment>
<evidence type="ECO:0000256" key="12">
    <source>
        <dbReference type="SAM" id="Coils"/>
    </source>
</evidence>
<dbReference type="InterPro" id="IPR000740">
    <property type="entry name" value="GrpE"/>
</dbReference>
<comment type="function">
    <text evidence="7 10">Participates actively in the response to hyperosmotic and heat shock by preventing the aggregation of stress-denatured proteins, in association with DnaK and GrpE. It is the nucleotide exchange factor for DnaK and may function as a thermosensor. Unfolded proteins bind initially to DnaJ; upon interaction with the DnaJ-bound protein, DnaK hydrolyzes its bound ATP, resulting in the formation of a stable complex. GrpE releases ADP from DnaK; ATP binding to DnaK triggers the release of the substrate protein, thus completing the reaction cycle. Several rounds of ATP-dependent interactions between DnaJ, DnaK and GrpE are required for fully efficient folding.</text>
</comment>
<keyword evidence="5 10" id="KW-0346">Stress response</keyword>
<dbReference type="EMBL" id="DTKL01000032">
    <property type="protein sequence ID" value="HGY94228.1"/>
    <property type="molecule type" value="Genomic_DNA"/>
</dbReference>
<evidence type="ECO:0000256" key="2">
    <source>
        <dbReference type="ARBA" id="ARBA00009054"/>
    </source>
</evidence>
<sequence length="205" mass="23131">MSRKLHEEELTPEGMDAAQSAEPAGDPVSENEVALPAAEPQAQILQEEVERLRAERDAALADREAFQDRLARLQAEFDNARKREAKERSEFRDYSVASTAEAFLPVLDNFQLALASTGTAEQLRMGVELIVKQMDEALRSLSITPIETVGAQFDPRVHEALEMVEREDVPDHQVIEEVRRGYRIRERLMRPALVRIASNPKQTQA</sequence>
<evidence type="ECO:0000256" key="13">
    <source>
        <dbReference type="SAM" id="MobiDB-lite"/>
    </source>
</evidence>
<evidence type="ECO:0000256" key="4">
    <source>
        <dbReference type="ARBA" id="ARBA00022490"/>
    </source>
</evidence>
<proteinExistence type="inferred from homology"/>
<dbReference type="Pfam" id="PF01025">
    <property type="entry name" value="GrpE"/>
    <property type="match status" value="1"/>
</dbReference>
<dbReference type="GO" id="GO:0005737">
    <property type="term" value="C:cytoplasm"/>
    <property type="evidence" value="ECO:0007669"/>
    <property type="project" value="UniProtKB-SubCell"/>
</dbReference>
<evidence type="ECO:0000256" key="8">
    <source>
        <dbReference type="ARBA" id="ARBA00072274"/>
    </source>
</evidence>
<evidence type="ECO:0000256" key="7">
    <source>
        <dbReference type="ARBA" id="ARBA00053401"/>
    </source>
</evidence>
<keyword evidence="12" id="KW-0175">Coiled coil</keyword>
<name>A0A7V5CSW2_9BACT</name>
<accession>A0A7V5CSW2</accession>
<dbReference type="GO" id="GO:0000774">
    <property type="term" value="F:adenyl-nucleotide exchange factor activity"/>
    <property type="evidence" value="ECO:0007669"/>
    <property type="project" value="InterPro"/>
</dbReference>
<dbReference type="GO" id="GO:0042803">
    <property type="term" value="F:protein homodimerization activity"/>
    <property type="evidence" value="ECO:0007669"/>
    <property type="project" value="InterPro"/>
</dbReference>
<reference evidence="14" key="1">
    <citation type="journal article" date="2020" name="mSystems">
        <title>Genome- and Community-Level Interaction Insights into Carbon Utilization and Element Cycling Functions of Hydrothermarchaeota in Hydrothermal Sediment.</title>
        <authorList>
            <person name="Zhou Z."/>
            <person name="Liu Y."/>
            <person name="Xu W."/>
            <person name="Pan J."/>
            <person name="Luo Z.H."/>
            <person name="Li M."/>
        </authorList>
    </citation>
    <scope>NUCLEOTIDE SEQUENCE [LARGE SCALE GENOMIC DNA]</scope>
    <source>
        <strain evidence="14">SpSt-855</strain>
    </source>
</reference>
<evidence type="ECO:0000256" key="10">
    <source>
        <dbReference type="HAMAP-Rule" id="MF_01151"/>
    </source>
</evidence>
<dbReference type="GO" id="GO:0006457">
    <property type="term" value="P:protein folding"/>
    <property type="evidence" value="ECO:0007669"/>
    <property type="project" value="InterPro"/>
</dbReference>
<comment type="subunit">
    <text evidence="3 10">Homodimer.</text>
</comment>
<keyword evidence="6 10" id="KW-0143">Chaperone</keyword>
<dbReference type="PANTHER" id="PTHR21237">
    <property type="entry name" value="GRPE PROTEIN"/>
    <property type="match status" value="1"/>
</dbReference>
<dbReference type="SUPFAM" id="SSF58014">
    <property type="entry name" value="Coiled-coil domain of nucleotide exchange factor GrpE"/>
    <property type="match status" value="1"/>
</dbReference>
<evidence type="ECO:0000256" key="6">
    <source>
        <dbReference type="ARBA" id="ARBA00023186"/>
    </source>
</evidence>
<dbReference type="InterPro" id="IPR013805">
    <property type="entry name" value="GrpE_CC"/>
</dbReference>
<dbReference type="GO" id="GO:0051082">
    <property type="term" value="F:unfolded protein binding"/>
    <property type="evidence" value="ECO:0007669"/>
    <property type="project" value="TreeGrafter"/>
</dbReference>
<protein>
    <recommendedName>
        <fullName evidence="8 10">Protein GrpE</fullName>
    </recommendedName>
    <alternativeName>
        <fullName evidence="9 10">HSP-70 cofactor</fullName>
    </alternativeName>
</protein>
<dbReference type="PANTHER" id="PTHR21237:SF23">
    <property type="entry name" value="GRPE PROTEIN HOMOLOG, MITOCHONDRIAL"/>
    <property type="match status" value="1"/>
</dbReference>
<evidence type="ECO:0000256" key="5">
    <source>
        <dbReference type="ARBA" id="ARBA00023016"/>
    </source>
</evidence>
<gene>
    <name evidence="10" type="primary">grpE</name>
    <name evidence="14" type="ORF">ENW50_06030</name>
</gene>
<keyword evidence="4 10" id="KW-0963">Cytoplasm</keyword>
<evidence type="ECO:0000256" key="1">
    <source>
        <dbReference type="ARBA" id="ARBA00004496"/>
    </source>
</evidence>
<dbReference type="InterPro" id="IPR009012">
    <property type="entry name" value="GrpE_head"/>
</dbReference>
<feature type="region of interest" description="Disordered" evidence="13">
    <location>
        <begin position="1"/>
        <end position="37"/>
    </location>
</feature>
<feature type="coiled-coil region" evidence="12">
    <location>
        <begin position="42"/>
        <end position="90"/>
    </location>
</feature>
<comment type="similarity">
    <text evidence="2 10 11">Belongs to the GrpE family.</text>
</comment>
<comment type="subcellular location">
    <subcellularLocation>
        <location evidence="1 10">Cytoplasm</location>
    </subcellularLocation>
</comment>
<evidence type="ECO:0000256" key="9">
    <source>
        <dbReference type="ARBA" id="ARBA00076414"/>
    </source>
</evidence>
<dbReference type="PRINTS" id="PR00773">
    <property type="entry name" value="GRPEPROTEIN"/>
</dbReference>